<keyword evidence="2" id="KW-1185">Reference proteome</keyword>
<dbReference type="Proteomes" id="UP001445076">
    <property type="component" value="Unassembled WGS sequence"/>
</dbReference>
<feature type="non-terminal residue" evidence="1">
    <location>
        <position position="1"/>
    </location>
</feature>
<dbReference type="EMBL" id="JARKIK010000096">
    <property type="protein sequence ID" value="KAK8722212.1"/>
    <property type="molecule type" value="Genomic_DNA"/>
</dbReference>
<comment type="caution">
    <text evidence="1">The sequence shown here is derived from an EMBL/GenBank/DDBJ whole genome shotgun (WGS) entry which is preliminary data.</text>
</comment>
<dbReference type="AlphaFoldDB" id="A0AAW0W0A7"/>
<evidence type="ECO:0000313" key="2">
    <source>
        <dbReference type="Proteomes" id="UP001445076"/>
    </source>
</evidence>
<sequence>DHHHDDHTHYQHDSSVGAATDADLWAAFTPDHLLLLRQHFTPPRGWPGRASLRGTDDEAAMTRLLTRSQFVEAVTSILGSDKFEGVCGAIFDTVVARSSSPSLTS</sequence>
<reference evidence="1 2" key="1">
    <citation type="journal article" date="2024" name="BMC Genomics">
        <title>Genome assembly of redclaw crayfish (Cherax quadricarinatus) provides insights into its immune adaptation and hypoxia tolerance.</title>
        <authorList>
            <person name="Liu Z."/>
            <person name="Zheng J."/>
            <person name="Li H."/>
            <person name="Fang K."/>
            <person name="Wang S."/>
            <person name="He J."/>
            <person name="Zhou D."/>
            <person name="Weng S."/>
            <person name="Chi M."/>
            <person name="Gu Z."/>
            <person name="He J."/>
            <person name="Li F."/>
            <person name="Wang M."/>
        </authorList>
    </citation>
    <scope>NUCLEOTIDE SEQUENCE [LARGE SCALE GENOMIC DNA]</scope>
    <source>
        <strain evidence="1">ZL_2023a</strain>
    </source>
</reference>
<name>A0AAW0W0A7_CHEQU</name>
<organism evidence="1 2">
    <name type="scientific">Cherax quadricarinatus</name>
    <name type="common">Australian red claw crayfish</name>
    <dbReference type="NCBI Taxonomy" id="27406"/>
    <lineage>
        <taxon>Eukaryota</taxon>
        <taxon>Metazoa</taxon>
        <taxon>Ecdysozoa</taxon>
        <taxon>Arthropoda</taxon>
        <taxon>Crustacea</taxon>
        <taxon>Multicrustacea</taxon>
        <taxon>Malacostraca</taxon>
        <taxon>Eumalacostraca</taxon>
        <taxon>Eucarida</taxon>
        <taxon>Decapoda</taxon>
        <taxon>Pleocyemata</taxon>
        <taxon>Astacidea</taxon>
        <taxon>Parastacoidea</taxon>
        <taxon>Parastacidae</taxon>
        <taxon>Cherax</taxon>
    </lineage>
</organism>
<feature type="non-terminal residue" evidence="1">
    <location>
        <position position="105"/>
    </location>
</feature>
<gene>
    <name evidence="1" type="ORF">OTU49_012325</name>
</gene>
<proteinExistence type="predicted"/>
<accession>A0AAW0W0A7</accession>
<protein>
    <submittedName>
        <fullName evidence="1">Uncharacterized protein</fullName>
    </submittedName>
</protein>
<evidence type="ECO:0000313" key="1">
    <source>
        <dbReference type="EMBL" id="KAK8722212.1"/>
    </source>
</evidence>